<proteinExistence type="predicted"/>
<reference evidence="3" key="1">
    <citation type="submission" date="2020-05" db="EMBL/GenBank/DDBJ databases">
        <authorList>
            <person name="Chiriac C."/>
            <person name="Salcher M."/>
            <person name="Ghai R."/>
            <person name="Kavagutti S V."/>
        </authorList>
    </citation>
    <scope>NUCLEOTIDE SEQUENCE</scope>
</reference>
<dbReference type="AlphaFoldDB" id="A0A6J7DA98"/>
<feature type="compositionally biased region" description="Pro residues" evidence="2">
    <location>
        <begin position="259"/>
        <end position="269"/>
    </location>
</feature>
<dbReference type="Pfam" id="PF02515">
    <property type="entry name" value="CoA_transf_3"/>
    <property type="match status" value="1"/>
</dbReference>
<dbReference type="GO" id="GO:0008410">
    <property type="term" value="F:CoA-transferase activity"/>
    <property type="evidence" value="ECO:0007669"/>
    <property type="project" value="TreeGrafter"/>
</dbReference>
<dbReference type="PANTHER" id="PTHR48207:SF3">
    <property type="entry name" value="SUCCINATE--HYDROXYMETHYLGLUTARATE COA-TRANSFERASE"/>
    <property type="match status" value="1"/>
</dbReference>
<sequence>MDQLGLGYDDVRAANPAVIYCSVTGFGSGAGAQLPGYDLLIQGLGGLMSITGQAGGEPQKVGVALVDVLAGLYATVGILAALRHRDATGEGQLVEVDLFGALLASLVNQASAFTAGGVVPERMGNAHPSISPYELLPTADGDLLLAVGNDRQFTAACEVLGEAALATDERYATNPARVANRVVLREQLVGLLAARPAAEWAQLLTQARVPAGAVNDIAAAFALGEQLGMEPIVEIPRADGSTARVTRNPIRLSATPPTYRLPPPDLPGA</sequence>
<dbReference type="InterPro" id="IPR050483">
    <property type="entry name" value="CoA-transferase_III_domain"/>
</dbReference>
<name>A0A6J7DA98_9ZZZZ</name>
<dbReference type="Gene3D" id="3.30.1540.10">
    <property type="entry name" value="formyl-coa transferase, domain 3"/>
    <property type="match status" value="1"/>
</dbReference>
<organism evidence="3">
    <name type="scientific">freshwater metagenome</name>
    <dbReference type="NCBI Taxonomy" id="449393"/>
    <lineage>
        <taxon>unclassified sequences</taxon>
        <taxon>metagenomes</taxon>
        <taxon>ecological metagenomes</taxon>
    </lineage>
</organism>
<protein>
    <submittedName>
        <fullName evidence="3">Unannotated protein</fullName>
    </submittedName>
</protein>
<dbReference type="InterPro" id="IPR023606">
    <property type="entry name" value="CoA-Trfase_III_dom_1_sf"/>
</dbReference>
<keyword evidence="1" id="KW-0808">Transferase</keyword>
<dbReference type="EMBL" id="CAFBLQ010000034">
    <property type="protein sequence ID" value="CAB4865369.1"/>
    <property type="molecule type" value="Genomic_DNA"/>
</dbReference>
<accession>A0A6J7DA98</accession>
<evidence type="ECO:0000313" key="3">
    <source>
        <dbReference type="EMBL" id="CAB4865369.1"/>
    </source>
</evidence>
<gene>
    <name evidence="3" type="ORF">UFOPK3423_00462</name>
</gene>
<evidence type="ECO:0000256" key="1">
    <source>
        <dbReference type="ARBA" id="ARBA00022679"/>
    </source>
</evidence>
<dbReference type="Gene3D" id="3.40.50.10540">
    <property type="entry name" value="Crotonobetainyl-coa:carnitine coa-transferase, domain 1"/>
    <property type="match status" value="1"/>
</dbReference>
<dbReference type="SUPFAM" id="SSF89796">
    <property type="entry name" value="CoA-transferase family III (CaiB/BaiF)"/>
    <property type="match status" value="1"/>
</dbReference>
<evidence type="ECO:0000256" key="2">
    <source>
        <dbReference type="SAM" id="MobiDB-lite"/>
    </source>
</evidence>
<feature type="region of interest" description="Disordered" evidence="2">
    <location>
        <begin position="248"/>
        <end position="269"/>
    </location>
</feature>
<dbReference type="InterPro" id="IPR044855">
    <property type="entry name" value="CoA-Trfase_III_dom3_sf"/>
</dbReference>
<dbReference type="PANTHER" id="PTHR48207">
    <property type="entry name" value="SUCCINATE--HYDROXYMETHYLGLUTARATE COA-TRANSFERASE"/>
    <property type="match status" value="1"/>
</dbReference>
<dbReference type="InterPro" id="IPR003673">
    <property type="entry name" value="CoA-Trfase_fam_III"/>
</dbReference>